<proteinExistence type="predicted"/>
<comment type="caution">
    <text evidence="1">The sequence shown here is derived from an EMBL/GenBank/DDBJ whole genome shotgun (WGS) entry which is preliminary data.</text>
</comment>
<dbReference type="EMBL" id="AHOR02000014">
    <property type="protein sequence ID" value="EMF83313.1"/>
    <property type="molecule type" value="Genomic_DNA"/>
</dbReference>
<reference evidence="1 2" key="1">
    <citation type="submission" date="2013-01" db="EMBL/GenBank/DDBJ databases">
        <authorList>
            <person name="Harkins D.M."/>
            <person name="Durkin A.S."/>
            <person name="Brinkac L.M."/>
            <person name="Haft D.H."/>
            <person name="Selengut J.D."/>
            <person name="Sanka R."/>
            <person name="DePew J."/>
            <person name="Purushe J."/>
            <person name="Tulsiani S.M."/>
            <person name="Graham G.C."/>
            <person name="Burns M.-A."/>
            <person name="Dohnt M.F."/>
            <person name="Smythe L.D."/>
            <person name="McKay D.B."/>
            <person name="Craig S.B."/>
            <person name="Vinetz J.M."/>
            <person name="Sutton G.G."/>
            <person name="Nierman W.C."/>
            <person name="Fouts D.E."/>
        </authorList>
    </citation>
    <scope>NUCLEOTIDE SEQUENCE [LARGE SCALE GENOMIC DNA]</scope>
    <source>
        <strain evidence="1 2">LT2116</strain>
    </source>
</reference>
<dbReference type="Proteomes" id="UP000011770">
    <property type="component" value="Unassembled WGS sequence"/>
</dbReference>
<sequence>MLDKSVLDSALNWKKFLEIGNLFLLKFLQKWCAEKKKS</sequence>
<name>M3EQI0_9LEPT</name>
<protein>
    <submittedName>
        <fullName evidence="1">Uncharacterized protein</fullName>
    </submittedName>
</protein>
<evidence type="ECO:0000313" key="2">
    <source>
        <dbReference type="Proteomes" id="UP000011770"/>
    </source>
</evidence>
<evidence type="ECO:0000313" key="1">
    <source>
        <dbReference type="EMBL" id="EMF83313.1"/>
    </source>
</evidence>
<gene>
    <name evidence="1" type="ORF">LEP1GSC188_4608</name>
</gene>
<dbReference type="AlphaFoldDB" id="M3EQI0"/>
<accession>M3EQI0</accession>
<organism evidence="1 2">
    <name type="scientific">Leptospira weilii serovar Topaz str. LT2116</name>
    <dbReference type="NCBI Taxonomy" id="1088540"/>
    <lineage>
        <taxon>Bacteria</taxon>
        <taxon>Pseudomonadati</taxon>
        <taxon>Spirochaetota</taxon>
        <taxon>Spirochaetia</taxon>
        <taxon>Leptospirales</taxon>
        <taxon>Leptospiraceae</taxon>
        <taxon>Leptospira</taxon>
    </lineage>
</organism>